<evidence type="ECO:0000256" key="1">
    <source>
        <dbReference type="ARBA" id="ARBA00004127"/>
    </source>
</evidence>
<proteinExistence type="inferred from homology"/>
<dbReference type="STRING" id="1852522.SAMN06295960_2867"/>
<organism evidence="5 6">
    <name type="scientific">Paenibacillus aquistagni</name>
    <dbReference type="NCBI Taxonomy" id="1852522"/>
    <lineage>
        <taxon>Bacteria</taxon>
        <taxon>Bacillati</taxon>
        <taxon>Bacillota</taxon>
        <taxon>Bacilli</taxon>
        <taxon>Bacillales</taxon>
        <taxon>Paenibacillaceae</taxon>
        <taxon>Paenibacillus</taxon>
    </lineage>
</organism>
<dbReference type="OrthoDB" id="2873177at2"/>
<dbReference type="SUPFAM" id="SSF103481">
    <property type="entry name" value="Multidrug resistance efflux transporter EmrE"/>
    <property type="match status" value="1"/>
</dbReference>
<feature type="transmembrane region" description="Helical" evidence="3">
    <location>
        <begin position="64"/>
        <end position="84"/>
    </location>
</feature>
<dbReference type="RefSeq" id="WP_085495061.1">
    <property type="nucleotide sequence ID" value="NZ_FXAZ01000003.1"/>
</dbReference>
<feature type="domain" description="EamA" evidence="4">
    <location>
        <begin position="23"/>
        <end position="107"/>
    </location>
</feature>
<reference evidence="5 6" key="1">
    <citation type="submission" date="2017-04" db="EMBL/GenBank/DDBJ databases">
        <authorList>
            <person name="Afonso C.L."/>
            <person name="Miller P.J."/>
            <person name="Scott M.A."/>
            <person name="Spackman E."/>
            <person name="Goraichik I."/>
            <person name="Dimitrov K.M."/>
            <person name="Suarez D.L."/>
            <person name="Swayne D.E."/>
        </authorList>
    </citation>
    <scope>NUCLEOTIDE SEQUENCE [LARGE SCALE GENOMIC DNA]</scope>
    <source>
        <strain evidence="5 6">11</strain>
    </source>
</reference>
<keyword evidence="3" id="KW-1133">Transmembrane helix</keyword>
<dbReference type="Gene3D" id="1.10.3730.20">
    <property type="match status" value="1"/>
</dbReference>
<name>A0A1X7L0D8_9BACL</name>
<gene>
    <name evidence="5" type="ORF">SAMN06295960_2867</name>
</gene>
<evidence type="ECO:0000313" key="6">
    <source>
        <dbReference type="Proteomes" id="UP000193834"/>
    </source>
</evidence>
<comment type="subcellular location">
    <subcellularLocation>
        <location evidence="1">Endomembrane system</location>
        <topology evidence="1">Multi-pass membrane protein</topology>
    </subcellularLocation>
</comment>
<keyword evidence="6" id="KW-1185">Reference proteome</keyword>
<dbReference type="AlphaFoldDB" id="A0A1X7L0D8"/>
<comment type="similarity">
    <text evidence="2">Belongs to the EamA transporter family.</text>
</comment>
<dbReference type="EMBL" id="FXAZ01000003">
    <property type="protein sequence ID" value="SMG46752.1"/>
    <property type="molecule type" value="Genomic_DNA"/>
</dbReference>
<feature type="transmembrane region" description="Helical" evidence="3">
    <location>
        <begin position="32"/>
        <end position="57"/>
    </location>
</feature>
<evidence type="ECO:0000256" key="3">
    <source>
        <dbReference type="SAM" id="Phobius"/>
    </source>
</evidence>
<sequence>MIIALVLILVITNSVAQVFLKLGAVQNKPTLLIIINIYTIIGYSLFFLATLLSVYLLKFISFKELTVIIALNYVFTFLLSILLLKERFTGRKVLSNLLIVSGVIVFNL</sequence>
<dbReference type="GO" id="GO:0016020">
    <property type="term" value="C:membrane"/>
    <property type="evidence" value="ECO:0007669"/>
    <property type="project" value="InterPro"/>
</dbReference>
<accession>A0A1X7L0D8</accession>
<protein>
    <submittedName>
        <fullName evidence="5">EamA-like transporter family protein</fullName>
    </submittedName>
</protein>
<evidence type="ECO:0000256" key="2">
    <source>
        <dbReference type="ARBA" id="ARBA00007362"/>
    </source>
</evidence>
<keyword evidence="3" id="KW-0812">Transmembrane</keyword>
<evidence type="ECO:0000313" key="5">
    <source>
        <dbReference type="EMBL" id="SMG46752.1"/>
    </source>
</evidence>
<dbReference type="InterPro" id="IPR000620">
    <property type="entry name" value="EamA_dom"/>
</dbReference>
<dbReference type="Pfam" id="PF00892">
    <property type="entry name" value="EamA"/>
    <property type="match status" value="1"/>
</dbReference>
<dbReference type="Proteomes" id="UP000193834">
    <property type="component" value="Unassembled WGS sequence"/>
</dbReference>
<keyword evidence="3" id="KW-0472">Membrane</keyword>
<evidence type="ECO:0000259" key="4">
    <source>
        <dbReference type="Pfam" id="PF00892"/>
    </source>
</evidence>
<dbReference type="InterPro" id="IPR037185">
    <property type="entry name" value="EmrE-like"/>
</dbReference>